<keyword evidence="6" id="KW-0862">Zinc</keyword>
<dbReference type="PANTHER" id="PTHR11409:SF43">
    <property type="entry name" value="ADENOSINE DEAMINASE"/>
    <property type="match status" value="1"/>
</dbReference>
<organism evidence="7 8">
    <name type="scientific">Anaerocolumna cellulosilytica</name>
    <dbReference type="NCBI Taxonomy" id="433286"/>
    <lineage>
        <taxon>Bacteria</taxon>
        <taxon>Bacillati</taxon>
        <taxon>Bacillota</taxon>
        <taxon>Clostridia</taxon>
        <taxon>Lachnospirales</taxon>
        <taxon>Lachnospiraceae</taxon>
        <taxon>Anaerocolumna</taxon>
    </lineage>
</organism>
<accession>A0A6S6R149</accession>
<reference evidence="7 8" key="1">
    <citation type="journal article" date="2016" name="Int. J. Syst. Evol. Microbiol.">
        <title>Descriptions of Anaerotaenia torta gen. nov., sp. nov. and Anaerocolumna cellulosilytica gen. nov., sp. nov. isolated from a methanogenic reactor of cattle waste.</title>
        <authorList>
            <person name="Uek A."/>
            <person name="Ohtaki Y."/>
            <person name="Kaku N."/>
            <person name="Ueki K."/>
        </authorList>
    </citation>
    <scope>NUCLEOTIDE SEQUENCE [LARGE SCALE GENOMIC DNA]</scope>
    <source>
        <strain evidence="7 8">SN021</strain>
    </source>
</reference>
<dbReference type="Pfam" id="PF00962">
    <property type="entry name" value="A_deaminase"/>
    <property type="match status" value="1"/>
</dbReference>
<dbReference type="InterPro" id="IPR006330">
    <property type="entry name" value="Ado/ade_deaminase"/>
</dbReference>
<evidence type="ECO:0000256" key="2">
    <source>
        <dbReference type="ARBA" id="ARBA00006676"/>
    </source>
</evidence>
<dbReference type="InterPro" id="IPR032466">
    <property type="entry name" value="Metal_Hydrolase"/>
</dbReference>
<keyword evidence="5" id="KW-0378">Hydrolase</keyword>
<dbReference type="SUPFAM" id="SSF51556">
    <property type="entry name" value="Metallo-dependent hydrolases"/>
    <property type="match status" value="1"/>
</dbReference>
<dbReference type="EC" id="3.5.4.4" evidence="3"/>
<dbReference type="EMBL" id="AP023367">
    <property type="protein sequence ID" value="BCJ92708.1"/>
    <property type="molecule type" value="Genomic_DNA"/>
</dbReference>
<comment type="cofactor">
    <cofactor evidence="1">
        <name>Zn(2+)</name>
        <dbReference type="ChEBI" id="CHEBI:29105"/>
    </cofactor>
</comment>
<evidence type="ECO:0000256" key="3">
    <source>
        <dbReference type="ARBA" id="ARBA00012784"/>
    </source>
</evidence>
<dbReference type="KEGG" id="acel:acsn021_02770"/>
<name>A0A6S6R149_9FIRM</name>
<evidence type="ECO:0000313" key="7">
    <source>
        <dbReference type="EMBL" id="BCJ92708.1"/>
    </source>
</evidence>
<proteinExistence type="inferred from homology"/>
<dbReference type="InterPro" id="IPR001365">
    <property type="entry name" value="A_deaminase_dom"/>
</dbReference>
<dbReference type="PANTHER" id="PTHR11409">
    <property type="entry name" value="ADENOSINE DEAMINASE"/>
    <property type="match status" value="1"/>
</dbReference>
<keyword evidence="8" id="KW-1185">Reference proteome</keyword>
<dbReference type="Gene3D" id="3.20.20.140">
    <property type="entry name" value="Metal-dependent hydrolases"/>
    <property type="match status" value="2"/>
</dbReference>
<sequence>MDNMQFPLRVLLCEYNPTRILNQFLSKDVRKKTMHMEVLNYSSDKEINRNLFVDLYQEIAKVFSKDEIENLFFVTREESKQTVYQTGQTYSVFNLIANYAGDFLENDGENVKCKYKELLKWRDTTLYLDQDMFIAAHFAYCDVLSGRKRVDFSWDVVTKSNNIRIHNMLSQGMADNHFHLLGSAPTFKLSWLNIMNNVKSKEELKLDERLERLDKGYGEYTRISNLLTLAQIIRVVLFYQVYVCKKYSDFDKIYQNLQAEHIIKAIMEYDKENKIIKLYDHQIQSEISVLNTLLDGRSRDSIDYCLINQVRRNDSIFEYFSGERFFMYKCFKAIFTNDKDFMKNADLFYAYLVIKNTLRKELIQANNRVGFSNFSDYQDRKQKFLRGNRTLKDLLPAQAILMSVKRQNVVSIEARICPDKDVKQNIKTIHSYDSQIINELCNDANNYWIDKRNFKSHLLGERYSIAERNFYEHLSNNTAEEKQKIDSILKEHFFYVFHFPKCIDKKINSEDPLSGLMYCRHYEHRKELKQYAKAIAKMREHNRDISSRVLGIDACSNELIERPEVFGQAFRYLKGHIPNRDFEREFCKEIHLPPLRATYHVGEDFLDIADGLRAVEEAIIFLELTHGDRLGHAIVLGIDVEDWYKNKGNHVNLSKQDLLDNIAWTIKKLKEYTIDNSSEYIDKLQELYNDYYSQIYMTGTDWTTKDVAWNRSNNEVMPVDLYILAWHLRGDDPKMLYDFTCAKDKVSFSQNKDISYWDRCALQKGKKIRRDNIITTLTLRYHYDAGVKQEGSKKVVFKVPIYMIKALKAIQLNMQREVRERGIGIECNPTSNVLISTFKRFDKHPILNFNNLGLETRSESMDKAQLFVSINTDDQGVFDTILENEYALIALALEKVKDENGMPVYNQTRIFNWLDSVRRMGLEQCFHFDRQIP</sequence>
<gene>
    <name evidence="7" type="ORF">acsn021_02770</name>
</gene>
<dbReference type="GO" id="GO:0043103">
    <property type="term" value="P:hypoxanthine salvage"/>
    <property type="evidence" value="ECO:0007669"/>
    <property type="project" value="TreeGrafter"/>
</dbReference>
<evidence type="ECO:0000256" key="6">
    <source>
        <dbReference type="ARBA" id="ARBA00022833"/>
    </source>
</evidence>
<protein>
    <recommendedName>
        <fullName evidence="3">adenosine deaminase</fullName>
        <ecNumber evidence="3">3.5.4.4</ecNumber>
    </recommendedName>
</protein>
<evidence type="ECO:0000256" key="4">
    <source>
        <dbReference type="ARBA" id="ARBA00022723"/>
    </source>
</evidence>
<dbReference type="GO" id="GO:0046103">
    <property type="term" value="P:inosine biosynthetic process"/>
    <property type="evidence" value="ECO:0007669"/>
    <property type="project" value="TreeGrafter"/>
</dbReference>
<evidence type="ECO:0000313" key="8">
    <source>
        <dbReference type="Proteomes" id="UP000515561"/>
    </source>
</evidence>
<dbReference type="AlphaFoldDB" id="A0A6S6R149"/>
<dbReference type="GO" id="GO:0005829">
    <property type="term" value="C:cytosol"/>
    <property type="evidence" value="ECO:0007669"/>
    <property type="project" value="TreeGrafter"/>
</dbReference>
<dbReference type="GO" id="GO:0004000">
    <property type="term" value="F:adenosine deaminase activity"/>
    <property type="evidence" value="ECO:0007669"/>
    <property type="project" value="UniProtKB-ARBA"/>
</dbReference>
<keyword evidence="4" id="KW-0479">Metal-binding</keyword>
<dbReference type="Proteomes" id="UP000515561">
    <property type="component" value="Chromosome"/>
</dbReference>
<comment type="similarity">
    <text evidence="2">Belongs to the metallo-dependent hydrolases superfamily. Adenosine and AMP deaminases family.</text>
</comment>
<dbReference type="GO" id="GO:0006154">
    <property type="term" value="P:adenosine catabolic process"/>
    <property type="evidence" value="ECO:0007669"/>
    <property type="project" value="TreeGrafter"/>
</dbReference>
<evidence type="ECO:0000256" key="5">
    <source>
        <dbReference type="ARBA" id="ARBA00022801"/>
    </source>
</evidence>
<evidence type="ECO:0000256" key="1">
    <source>
        <dbReference type="ARBA" id="ARBA00001947"/>
    </source>
</evidence>
<dbReference type="RefSeq" id="WP_184093764.1">
    <property type="nucleotide sequence ID" value="NZ_AP023367.1"/>
</dbReference>
<dbReference type="GO" id="GO:0046872">
    <property type="term" value="F:metal ion binding"/>
    <property type="evidence" value="ECO:0007669"/>
    <property type="project" value="UniProtKB-KW"/>
</dbReference>